<keyword evidence="5" id="KW-0413">Isomerase</keyword>
<keyword evidence="4 9" id="KW-0067">ATP-binding</keyword>
<dbReference type="Gene3D" id="3.30.65.10">
    <property type="entry name" value="Bacterial Topoisomerase I, domain 1"/>
    <property type="match status" value="1"/>
</dbReference>
<feature type="domain" description="UvrD-like helicase ATP-binding" evidence="10">
    <location>
        <begin position="199"/>
        <end position="665"/>
    </location>
</feature>
<sequence>MATASRQTYRPAPIARLFRAGRWELVLDTDRNANVRVRLGDPNADIQCADITDISISKGLIWHTVQFKALGQTHKLAGLSRRSANALAADLYTFINSYLFGVIDGERPALSAANTGLPRDQYLAVSDLNRALSDLPKNIASALRHPLFDSQLMPDAFRASLPQWLKMAITPALRHDHNEAFVSAEHSALKNFFDDLDGRSLSHQQREACIRLEDNNLLVASAGSGKSATIVGKLAYVLEKKLYEPKDILLLAFNKSAADELKGRIAKQLGVNEAALECRVTTFHALGRSIIQDVSGRPPKLANWAGHPAGEAKAIQDIIQTLFDSDPEFAALWTELLVVHPKADMPVEHFDRQADYDRYTSARRRNGNATIGALSGDFVKSLQEQKIANWLWLNSVDFEYEKQIEVDDRNSSPSFVHPDFYYPQTDSIHEHFALNADGSSPFANYAEHARAKRQTYAQMGRDFFETTSAQATDGSLIDTLRSALVERGYGLQARDWSEIKKAIEPVVIDHCNKIISTSVKHVRARQLTLEALLERAETLHDKARGRVFARVVSAIAQAYSRKLAETEEIDFDSMIGDATRLIETGRYQSPFSLILVDEFQDISEPNANLIKALRSQRSSCKIFAVGDDWQSIYRFAGSDISLFTRFEDHFGQGWVGRLEQTYRCNQLIAETAAKFVQRNPAQLKKEVRSSRSAIPRSIRVVPVGDKESRPDFNQACQAVLERLDAALGGIAEQWRQDPSAKLKVLVLWRYNRLDPFEGRAPRFENINVTGMSFHRAKGLEADYVVLLDISEGDYGVPSQIEDDELLNLVIPRPETFAYAEERRLFYVALTRAIRGVYLLTHNRQPSRYVQELCQIAGDDVMFETAEGLAVEDQCPDCKVGRIVPKRSRSGSSFKACNQFPSCRYNESNETRVDHQRRRAR</sequence>
<dbReference type="Pfam" id="PF01396">
    <property type="entry name" value="Zn_ribbon_Top1"/>
    <property type="match status" value="1"/>
</dbReference>
<reference evidence="11 12" key="1">
    <citation type="submission" date="2016-10" db="EMBL/GenBank/DDBJ databases">
        <authorList>
            <person name="de Groot N.N."/>
        </authorList>
    </citation>
    <scope>NUCLEOTIDE SEQUENCE [LARGE SCALE GENOMIC DNA]</scope>
    <source>
        <strain evidence="11 12">CGMCC 1.10267</strain>
    </source>
</reference>
<evidence type="ECO:0000256" key="5">
    <source>
        <dbReference type="ARBA" id="ARBA00023235"/>
    </source>
</evidence>
<evidence type="ECO:0000256" key="4">
    <source>
        <dbReference type="ARBA" id="ARBA00022840"/>
    </source>
</evidence>
<dbReference type="GO" id="GO:0006265">
    <property type="term" value="P:DNA topological change"/>
    <property type="evidence" value="ECO:0007669"/>
    <property type="project" value="InterPro"/>
</dbReference>
<dbReference type="PANTHER" id="PTHR11070">
    <property type="entry name" value="UVRD / RECB / PCRA DNA HELICASE FAMILY MEMBER"/>
    <property type="match status" value="1"/>
</dbReference>
<keyword evidence="2 9" id="KW-0378">Hydrolase</keyword>
<dbReference type="Pfam" id="PF13361">
    <property type="entry name" value="UvrD_C"/>
    <property type="match status" value="1"/>
</dbReference>
<dbReference type="InterPro" id="IPR014017">
    <property type="entry name" value="DNA_helicase_UvrD-like_C"/>
</dbReference>
<evidence type="ECO:0000313" key="12">
    <source>
        <dbReference type="Proteomes" id="UP000199495"/>
    </source>
</evidence>
<dbReference type="GO" id="GO:0003916">
    <property type="term" value="F:DNA topoisomerase activity"/>
    <property type="evidence" value="ECO:0007669"/>
    <property type="project" value="InterPro"/>
</dbReference>
<dbReference type="PANTHER" id="PTHR11070:SF63">
    <property type="entry name" value="DNA HELICASE IV"/>
    <property type="match status" value="1"/>
</dbReference>
<comment type="catalytic activity">
    <reaction evidence="8">
        <text>ATP + H2O = ADP + phosphate + H(+)</text>
        <dbReference type="Rhea" id="RHEA:13065"/>
        <dbReference type="ChEBI" id="CHEBI:15377"/>
        <dbReference type="ChEBI" id="CHEBI:15378"/>
        <dbReference type="ChEBI" id="CHEBI:30616"/>
        <dbReference type="ChEBI" id="CHEBI:43474"/>
        <dbReference type="ChEBI" id="CHEBI:456216"/>
        <dbReference type="EC" id="5.6.2.4"/>
    </reaction>
</comment>
<evidence type="ECO:0000259" key="10">
    <source>
        <dbReference type="PROSITE" id="PS51198"/>
    </source>
</evidence>
<dbReference type="SUPFAM" id="SSF52540">
    <property type="entry name" value="P-loop containing nucleoside triphosphate hydrolases"/>
    <property type="match status" value="1"/>
</dbReference>
<dbReference type="GO" id="GO:0005524">
    <property type="term" value="F:ATP binding"/>
    <property type="evidence" value="ECO:0007669"/>
    <property type="project" value="UniProtKB-UniRule"/>
</dbReference>
<keyword evidence="12" id="KW-1185">Reference proteome</keyword>
<keyword evidence="1 9" id="KW-0547">Nucleotide-binding</keyword>
<dbReference type="GO" id="GO:0005829">
    <property type="term" value="C:cytosol"/>
    <property type="evidence" value="ECO:0007669"/>
    <property type="project" value="TreeGrafter"/>
</dbReference>
<dbReference type="GO" id="GO:0005694">
    <property type="term" value="C:chromosome"/>
    <property type="evidence" value="ECO:0007669"/>
    <property type="project" value="InterPro"/>
</dbReference>
<dbReference type="GO" id="GO:0000725">
    <property type="term" value="P:recombinational repair"/>
    <property type="evidence" value="ECO:0007669"/>
    <property type="project" value="TreeGrafter"/>
</dbReference>
<dbReference type="Proteomes" id="UP000199495">
    <property type="component" value="Unassembled WGS sequence"/>
</dbReference>
<evidence type="ECO:0000256" key="6">
    <source>
        <dbReference type="ARBA" id="ARBA00034617"/>
    </source>
</evidence>
<evidence type="ECO:0000256" key="1">
    <source>
        <dbReference type="ARBA" id="ARBA00022741"/>
    </source>
</evidence>
<feature type="binding site" evidence="9">
    <location>
        <begin position="220"/>
        <end position="227"/>
    </location>
    <ligand>
        <name>ATP</name>
        <dbReference type="ChEBI" id="CHEBI:30616"/>
    </ligand>
</feature>
<evidence type="ECO:0000256" key="7">
    <source>
        <dbReference type="ARBA" id="ARBA00034808"/>
    </source>
</evidence>
<dbReference type="InterPro" id="IPR027417">
    <property type="entry name" value="P-loop_NTPase"/>
</dbReference>
<accession>A0A1G7XEB2</accession>
<protein>
    <recommendedName>
        <fullName evidence="7">DNA 3'-5' helicase</fullName>
        <ecNumber evidence="7">5.6.2.4</ecNumber>
    </recommendedName>
</protein>
<dbReference type="EMBL" id="FNCS01000009">
    <property type="protein sequence ID" value="SDG82474.1"/>
    <property type="molecule type" value="Genomic_DNA"/>
</dbReference>
<organism evidence="11 12">
    <name type="scientific">Pelagibacterium luteolum</name>
    <dbReference type="NCBI Taxonomy" id="440168"/>
    <lineage>
        <taxon>Bacteria</taxon>
        <taxon>Pseudomonadati</taxon>
        <taxon>Pseudomonadota</taxon>
        <taxon>Alphaproteobacteria</taxon>
        <taxon>Hyphomicrobiales</taxon>
        <taxon>Devosiaceae</taxon>
        <taxon>Pelagibacterium</taxon>
    </lineage>
</organism>
<dbReference type="GO" id="GO:0003677">
    <property type="term" value="F:DNA binding"/>
    <property type="evidence" value="ECO:0007669"/>
    <property type="project" value="InterPro"/>
</dbReference>
<dbReference type="Pfam" id="PF00580">
    <property type="entry name" value="UvrD-helicase"/>
    <property type="match status" value="1"/>
</dbReference>
<name>A0A1G7XEB2_9HYPH</name>
<dbReference type="InterPro" id="IPR000212">
    <property type="entry name" value="DNA_helicase_UvrD/REP"/>
</dbReference>
<evidence type="ECO:0000256" key="2">
    <source>
        <dbReference type="ARBA" id="ARBA00022801"/>
    </source>
</evidence>
<dbReference type="Gene3D" id="3.40.50.300">
    <property type="entry name" value="P-loop containing nucleotide triphosphate hydrolases"/>
    <property type="match status" value="3"/>
</dbReference>
<evidence type="ECO:0000256" key="9">
    <source>
        <dbReference type="PROSITE-ProRule" id="PRU00560"/>
    </source>
</evidence>
<dbReference type="GO" id="GO:0016887">
    <property type="term" value="F:ATP hydrolysis activity"/>
    <property type="evidence" value="ECO:0007669"/>
    <property type="project" value="RHEA"/>
</dbReference>
<dbReference type="InterPro" id="IPR013498">
    <property type="entry name" value="Topo_IA_Znf"/>
</dbReference>
<dbReference type="OrthoDB" id="5298826at2"/>
<evidence type="ECO:0000256" key="8">
    <source>
        <dbReference type="ARBA" id="ARBA00048988"/>
    </source>
</evidence>
<proteinExistence type="predicted"/>
<dbReference type="STRING" id="440168.SAMN04487974_10955"/>
<dbReference type="InterPro" id="IPR014016">
    <property type="entry name" value="UvrD-like_ATP-bd"/>
</dbReference>
<keyword evidence="3 9" id="KW-0347">Helicase</keyword>
<evidence type="ECO:0000256" key="3">
    <source>
        <dbReference type="ARBA" id="ARBA00022806"/>
    </source>
</evidence>
<gene>
    <name evidence="11" type="ORF">SAMN04487974_10955</name>
</gene>
<comment type="catalytic activity">
    <reaction evidence="6">
        <text>Couples ATP hydrolysis with the unwinding of duplex DNA by translocating in the 3'-5' direction.</text>
        <dbReference type="EC" id="5.6.2.4"/>
    </reaction>
</comment>
<evidence type="ECO:0000313" key="11">
    <source>
        <dbReference type="EMBL" id="SDG82474.1"/>
    </source>
</evidence>
<dbReference type="EC" id="5.6.2.4" evidence="7"/>
<dbReference type="PROSITE" id="PS51198">
    <property type="entry name" value="UVRD_HELICASE_ATP_BIND"/>
    <property type="match status" value="1"/>
</dbReference>
<dbReference type="GO" id="GO:0043138">
    <property type="term" value="F:3'-5' DNA helicase activity"/>
    <property type="evidence" value="ECO:0007669"/>
    <property type="project" value="UniProtKB-EC"/>
</dbReference>
<dbReference type="AlphaFoldDB" id="A0A1G7XEB2"/>